<dbReference type="PROSITE" id="PS51257">
    <property type="entry name" value="PROKAR_LIPOPROTEIN"/>
    <property type="match status" value="1"/>
</dbReference>
<organism evidence="2 3">
    <name type="scientific">Streptomyces parvulus</name>
    <dbReference type="NCBI Taxonomy" id="146923"/>
    <lineage>
        <taxon>Bacteria</taxon>
        <taxon>Bacillati</taxon>
        <taxon>Actinomycetota</taxon>
        <taxon>Actinomycetes</taxon>
        <taxon>Kitasatosporales</taxon>
        <taxon>Streptomycetaceae</taxon>
        <taxon>Streptomyces</taxon>
    </lineage>
</organism>
<evidence type="ECO:0000313" key="2">
    <source>
        <dbReference type="EMBL" id="RDD86654.1"/>
    </source>
</evidence>
<dbReference type="EMBL" id="QQBH01000016">
    <property type="protein sequence ID" value="RDD86654.1"/>
    <property type="molecule type" value="Genomic_DNA"/>
</dbReference>
<dbReference type="Proteomes" id="UP000253742">
    <property type="component" value="Unassembled WGS sequence"/>
</dbReference>
<sequence>MRGSLGSVVLGGSLSCLVHDRTRLPAERGERQWQKTALSEAGAGRSIACRGSGRRRTPVHTPQIRSGVRTRPSGARKQ</sequence>
<name>A0A369V103_9ACTN</name>
<evidence type="ECO:0000256" key="1">
    <source>
        <dbReference type="SAM" id="MobiDB-lite"/>
    </source>
</evidence>
<feature type="region of interest" description="Disordered" evidence="1">
    <location>
        <begin position="28"/>
        <end position="78"/>
    </location>
</feature>
<protein>
    <submittedName>
        <fullName evidence="2">Uncharacterized protein</fullName>
    </submittedName>
</protein>
<reference evidence="2 3" key="1">
    <citation type="submission" date="2018-07" db="EMBL/GenBank/DDBJ databases">
        <title>Genome guided investigation of antibiotics producing actinomycetales strain isolated from a Macau mangrove ecosystem.</title>
        <authorList>
            <person name="Hu D."/>
        </authorList>
    </citation>
    <scope>NUCLEOTIDE SEQUENCE [LARGE SCALE GENOMIC DNA]</scope>
    <source>
        <strain evidence="2 3">2297</strain>
    </source>
</reference>
<dbReference type="AlphaFoldDB" id="A0A369V103"/>
<comment type="caution">
    <text evidence="2">The sequence shown here is derived from an EMBL/GenBank/DDBJ whole genome shotgun (WGS) entry which is preliminary data.</text>
</comment>
<gene>
    <name evidence="2" type="ORF">DVZ84_23855</name>
</gene>
<proteinExistence type="predicted"/>
<evidence type="ECO:0000313" key="3">
    <source>
        <dbReference type="Proteomes" id="UP000253742"/>
    </source>
</evidence>
<accession>A0A369V103</accession>